<evidence type="ECO:0000259" key="16">
    <source>
        <dbReference type="Pfam" id="PF08450"/>
    </source>
</evidence>
<protein>
    <recommendedName>
        <fullName evidence="8">Regucalcin</fullName>
        <ecNumber evidence="7">3.1.1.17</ecNumber>
    </recommendedName>
    <alternativeName>
        <fullName evidence="13">Gluconolactonase</fullName>
    </alternativeName>
</protein>
<keyword evidence="9" id="KW-0963">Cytoplasm</keyword>
<proteinExistence type="evidence at transcript level"/>
<dbReference type="GO" id="GO:0005737">
    <property type="term" value="C:cytoplasm"/>
    <property type="evidence" value="ECO:0007669"/>
    <property type="project" value="UniProtKB-SubCell"/>
</dbReference>
<dbReference type="SUPFAM" id="SSF63829">
    <property type="entry name" value="Calcium-dependent phosphotriesterase"/>
    <property type="match status" value="1"/>
</dbReference>
<sequence length="307" mass="34286">MSPVIEQITEVDNFQIGEGPHWDTETQSLYFVDILEKSIHKYVPSTKQHTKMILNKRPSFIIPIKETSDRFVISLERDICVLTWDGVSATPSHLETIVTVDTGIEGNTFNDGKADAFGNLWAGTLYSKFDIEKQGPNTGTLYSLSNKQLRKHISNIFLSNGLAWNKDSKKFYFIDSNKRTIDQFDYDSENLIISNCQPLFTLDKHGIQGLPDAQTIDENDNLWVAIVRGGKVINIGTKQPESLLGVINMPESLITSVCFGGSKLDELYVTTSGIKEYETDSTKLVKGGLYRVTGLGVKGLPAHRFSL</sequence>
<evidence type="ECO:0000256" key="12">
    <source>
        <dbReference type="ARBA" id="ARBA00022837"/>
    </source>
</evidence>
<keyword evidence="11" id="KW-0378">Hydrolase</keyword>
<evidence type="ECO:0000256" key="7">
    <source>
        <dbReference type="ARBA" id="ARBA00013227"/>
    </source>
</evidence>
<feature type="binding site" evidence="15">
    <location>
        <position position="110"/>
    </location>
    <ligand>
        <name>substrate</name>
    </ligand>
</feature>
<dbReference type="InterPro" id="IPR011042">
    <property type="entry name" value="6-blade_b-propeller_TolB-like"/>
</dbReference>
<dbReference type="AlphaFoldDB" id="Q8TA68"/>
<feature type="binding site" evidence="15">
    <location>
        <position position="18"/>
    </location>
    <ligand>
        <name>a divalent metal cation</name>
        <dbReference type="ChEBI" id="CHEBI:60240"/>
    </ligand>
</feature>
<dbReference type="Pfam" id="PF08450">
    <property type="entry name" value="SGL"/>
    <property type="match status" value="1"/>
</dbReference>
<evidence type="ECO:0000256" key="13">
    <source>
        <dbReference type="ARBA" id="ARBA00032464"/>
    </source>
</evidence>
<evidence type="ECO:0000256" key="11">
    <source>
        <dbReference type="ARBA" id="ARBA00022801"/>
    </source>
</evidence>
<comment type="subcellular location">
    <subcellularLocation>
        <location evidence="5">Cytoplasm</location>
    </subcellularLocation>
</comment>
<feature type="binding site" evidence="15">
    <location>
        <position position="212"/>
    </location>
    <ligand>
        <name>a divalent metal cation</name>
        <dbReference type="ChEBI" id="CHEBI:60240"/>
    </ligand>
</feature>
<dbReference type="FunFam" id="2.120.10.30:FF:000027">
    <property type="entry name" value="Regucalcin homologue"/>
    <property type="match status" value="1"/>
</dbReference>
<evidence type="ECO:0000256" key="6">
    <source>
        <dbReference type="ARBA" id="ARBA00008853"/>
    </source>
</evidence>
<evidence type="ECO:0000256" key="5">
    <source>
        <dbReference type="ARBA" id="ARBA00004496"/>
    </source>
</evidence>
<dbReference type="PANTHER" id="PTHR10907:SF66">
    <property type="entry name" value="MIP34848P1-RELATED"/>
    <property type="match status" value="1"/>
</dbReference>
<comment type="cofactor">
    <cofactor evidence="2">
        <name>Ca(2+)</name>
        <dbReference type="ChEBI" id="CHEBI:29108"/>
    </cofactor>
</comment>
<feature type="domain" description="SMP-30/Gluconolactonase/LRE-like region" evidence="16">
    <location>
        <begin position="16"/>
        <end position="272"/>
    </location>
</feature>
<keyword evidence="10 15" id="KW-0479">Metal-binding</keyword>
<dbReference type="GO" id="GO:0005509">
    <property type="term" value="F:calcium ion binding"/>
    <property type="evidence" value="ECO:0007669"/>
    <property type="project" value="TreeGrafter"/>
</dbReference>
<dbReference type="InterPro" id="IPR005511">
    <property type="entry name" value="SMP-30"/>
</dbReference>
<evidence type="ECO:0000256" key="14">
    <source>
        <dbReference type="PIRSR" id="PIRSR605511-1"/>
    </source>
</evidence>
<accession>Q8TA68</accession>
<evidence type="ECO:0000256" key="10">
    <source>
        <dbReference type="ARBA" id="ARBA00022723"/>
    </source>
</evidence>
<dbReference type="PRINTS" id="PR01790">
    <property type="entry name" value="SMP30FAMILY"/>
</dbReference>
<evidence type="ECO:0000256" key="8">
    <source>
        <dbReference type="ARBA" id="ARBA00016808"/>
    </source>
</evidence>
<comment type="cofactor">
    <cofactor evidence="15">
        <name>Zn(2+)</name>
        <dbReference type="ChEBI" id="CHEBI:29105"/>
    </cofactor>
    <text evidence="15">Binds 1 divalent metal cation per subunit.</text>
</comment>
<name>Q8TA68_AQULA</name>
<dbReference type="InterPro" id="IPR013658">
    <property type="entry name" value="SGL"/>
</dbReference>
<feature type="binding site" evidence="15">
    <location>
        <position position="160"/>
    </location>
    <ligand>
        <name>a divalent metal cation</name>
        <dbReference type="ChEBI" id="CHEBI:60240"/>
    </ligand>
</feature>
<evidence type="ECO:0000313" key="17">
    <source>
        <dbReference type="EMBL" id="BAB85478.1"/>
    </source>
</evidence>
<keyword evidence="15" id="KW-0862">Zinc</keyword>
<evidence type="ECO:0000256" key="9">
    <source>
        <dbReference type="ARBA" id="ARBA00022490"/>
    </source>
</evidence>
<dbReference type="Gene3D" id="2.120.10.30">
    <property type="entry name" value="TolB, C-terminal domain"/>
    <property type="match status" value="1"/>
</dbReference>
<comment type="similarity">
    <text evidence="6">Belongs to the SMP-30/CGR1 family.</text>
</comment>
<comment type="catalytic activity">
    <reaction evidence="1">
        <text>D-glucono-1,5-lactone + H2O = D-gluconate + H(+)</text>
        <dbReference type="Rhea" id="RHEA:10440"/>
        <dbReference type="ChEBI" id="CHEBI:15377"/>
        <dbReference type="ChEBI" id="CHEBI:15378"/>
        <dbReference type="ChEBI" id="CHEBI:16217"/>
        <dbReference type="ChEBI" id="CHEBI:18391"/>
        <dbReference type="EC" id="3.1.1.17"/>
    </reaction>
</comment>
<evidence type="ECO:0000256" key="15">
    <source>
        <dbReference type="PIRSR" id="PIRSR605511-2"/>
    </source>
</evidence>
<evidence type="ECO:0000256" key="2">
    <source>
        <dbReference type="ARBA" id="ARBA00001913"/>
    </source>
</evidence>
<dbReference type="GO" id="GO:0004341">
    <property type="term" value="F:gluconolactonase activity"/>
    <property type="evidence" value="ECO:0007669"/>
    <property type="project" value="UniProtKB-EC"/>
</dbReference>
<dbReference type="EMBL" id="AB072447">
    <property type="protein sequence ID" value="BAB85478.1"/>
    <property type="molecule type" value="mRNA"/>
</dbReference>
<feature type="active site" description="Proton donor/acceptor" evidence="14">
    <location>
        <position position="212"/>
    </location>
</feature>
<evidence type="ECO:0000256" key="1">
    <source>
        <dbReference type="ARBA" id="ARBA00001589"/>
    </source>
</evidence>
<gene>
    <name evidence="17" type="primary">H-LRE</name>
</gene>
<dbReference type="PANTHER" id="PTHR10907">
    <property type="entry name" value="REGUCALCIN"/>
    <property type="match status" value="1"/>
</dbReference>
<reference evidence="17" key="1">
    <citation type="journal article" date="2002" name="Gene">
        <title>Molecular cloning and expression of the cDNAs encoding luciferin-regenerating enzyme from Luciola cruciata and Luciola lateralis.</title>
        <authorList>
            <person name="Gomi K."/>
            <person name="Hirokawa K."/>
            <person name="Kajiyama N."/>
        </authorList>
    </citation>
    <scope>NUCLEOTIDE SEQUENCE</scope>
</reference>
<keyword evidence="12" id="KW-0106">Calcium</keyword>
<evidence type="ECO:0000256" key="4">
    <source>
        <dbReference type="ARBA" id="ARBA00001946"/>
    </source>
</evidence>
<dbReference type="EC" id="3.1.1.17" evidence="7"/>
<dbReference type="GO" id="GO:0019853">
    <property type="term" value="P:L-ascorbic acid biosynthetic process"/>
    <property type="evidence" value="ECO:0007669"/>
    <property type="project" value="TreeGrafter"/>
</dbReference>
<comment type="cofactor">
    <cofactor evidence="3">
        <name>Mn(2+)</name>
        <dbReference type="ChEBI" id="CHEBI:29035"/>
    </cofactor>
</comment>
<organism evidence="17">
    <name type="scientific">Aquatica lateralis</name>
    <name type="common">Heike firefly</name>
    <name type="synonym">Luciola lateralis</name>
    <dbReference type="NCBI Taxonomy" id="7052"/>
    <lineage>
        <taxon>Eukaryota</taxon>
        <taxon>Metazoa</taxon>
        <taxon>Ecdysozoa</taxon>
        <taxon>Arthropoda</taxon>
        <taxon>Hexapoda</taxon>
        <taxon>Insecta</taxon>
        <taxon>Pterygota</taxon>
        <taxon>Neoptera</taxon>
        <taxon>Endopterygota</taxon>
        <taxon>Coleoptera</taxon>
        <taxon>Polyphaga</taxon>
        <taxon>Elateriformia</taxon>
        <taxon>Elateroidea</taxon>
        <taxon>Lampyridae</taxon>
        <taxon>Luciolinae</taxon>
        <taxon>Aquatica</taxon>
    </lineage>
</organism>
<comment type="cofactor">
    <cofactor evidence="4">
        <name>Mg(2+)</name>
        <dbReference type="ChEBI" id="CHEBI:18420"/>
    </cofactor>
</comment>
<evidence type="ECO:0000256" key="3">
    <source>
        <dbReference type="ARBA" id="ARBA00001936"/>
    </source>
</evidence>